<dbReference type="PANTHER" id="PTHR38031">
    <property type="entry name" value="SULFUR CARRIER PROTEIN SLR0821-RELATED"/>
    <property type="match status" value="1"/>
</dbReference>
<comment type="caution">
    <text evidence="1">The sequence shown here is derived from an EMBL/GenBank/DDBJ whole genome shotgun (WGS) entry which is preliminary data.</text>
</comment>
<name>A0A936EZY6_9BACT</name>
<dbReference type="SUPFAM" id="SSF54285">
    <property type="entry name" value="MoaD/ThiS"/>
    <property type="match status" value="1"/>
</dbReference>
<accession>A0A936EZY6</accession>
<evidence type="ECO:0000313" key="1">
    <source>
        <dbReference type="EMBL" id="MBK8571283.1"/>
    </source>
</evidence>
<proteinExistence type="predicted"/>
<protein>
    <submittedName>
        <fullName evidence="1">MoaD/ThiS family protein</fullName>
    </submittedName>
</protein>
<gene>
    <name evidence="1" type="ORF">IPN91_01305</name>
</gene>
<dbReference type="InterPro" id="IPR012675">
    <property type="entry name" value="Beta-grasp_dom_sf"/>
</dbReference>
<dbReference type="AlphaFoldDB" id="A0A936EZY6"/>
<dbReference type="Proteomes" id="UP000709959">
    <property type="component" value="Unassembled WGS sequence"/>
</dbReference>
<evidence type="ECO:0000313" key="2">
    <source>
        <dbReference type="Proteomes" id="UP000709959"/>
    </source>
</evidence>
<organism evidence="1 2">
    <name type="scientific">Candidatus Geothrix odensensis</name>
    <dbReference type="NCBI Taxonomy" id="2954440"/>
    <lineage>
        <taxon>Bacteria</taxon>
        <taxon>Pseudomonadati</taxon>
        <taxon>Acidobacteriota</taxon>
        <taxon>Holophagae</taxon>
        <taxon>Holophagales</taxon>
        <taxon>Holophagaceae</taxon>
        <taxon>Geothrix</taxon>
    </lineage>
</organism>
<dbReference type="EMBL" id="JADKCH010000001">
    <property type="protein sequence ID" value="MBK8571283.1"/>
    <property type="molecule type" value="Genomic_DNA"/>
</dbReference>
<reference evidence="1 2" key="1">
    <citation type="submission" date="2020-10" db="EMBL/GenBank/DDBJ databases">
        <title>Connecting structure to function with the recovery of over 1000 high-quality activated sludge metagenome-assembled genomes encoding full-length rRNA genes using long-read sequencing.</title>
        <authorList>
            <person name="Singleton C.M."/>
            <person name="Petriglieri F."/>
            <person name="Kristensen J.M."/>
            <person name="Kirkegaard R.H."/>
            <person name="Michaelsen T.Y."/>
            <person name="Andersen M.H."/>
            <person name="Karst S.M."/>
            <person name="Dueholm M.S."/>
            <person name="Nielsen P.H."/>
            <person name="Albertsen M."/>
        </authorList>
    </citation>
    <scope>NUCLEOTIDE SEQUENCE [LARGE SCALE GENOMIC DNA]</scope>
    <source>
        <strain evidence="1">OdNE_18-Q3-R46-58_MAXAC.008</strain>
    </source>
</reference>
<sequence length="89" mass="9465">MPRVAFTRNLQRHVACPPCAVAGATVGESLAAAFALYPRLRGYVLDEHGALRFHMSIYVDGVPIADRKGLADPVPEGAEIFVMQALSGG</sequence>
<dbReference type="PANTHER" id="PTHR38031:SF1">
    <property type="entry name" value="SULFUR CARRIER PROTEIN CYSO"/>
    <property type="match status" value="1"/>
</dbReference>
<dbReference type="Gene3D" id="3.10.20.30">
    <property type="match status" value="1"/>
</dbReference>
<dbReference type="CDD" id="cd17040">
    <property type="entry name" value="Ubl_MoaD_like"/>
    <property type="match status" value="1"/>
</dbReference>
<dbReference type="InterPro" id="IPR052045">
    <property type="entry name" value="Sulfur_Carrier/Prot_Modifier"/>
</dbReference>
<dbReference type="InterPro" id="IPR016155">
    <property type="entry name" value="Mopterin_synth/thiamin_S_b"/>
</dbReference>